<feature type="compositionally biased region" description="Low complexity" evidence="1">
    <location>
        <begin position="31"/>
        <end position="45"/>
    </location>
</feature>
<dbReference type="OrthoDB" id="4151048at2759"/>
<reference evidence="2 3" key="1">
    <citation type="journal article" date="2010" name="Nature">
        <title>The Ectocarpus genome and the independent evolution of multicellularity in brown algae.</title>
        <authorList>
            <person name="Cock J.M."/>
            <person name="Sterck L."/>
            <person name="Rouze P."/>
            <person name="Scornet D."/>
            <person name="Allen A.E."/>
            <person name="Amoutzias G."/>
            <person name="Anthouard V."/>
            <person name="Artiguenave F."/>
            <person name="Aury J.M."/>
            <person name="Badger J.H."/>
            <person name="Beszteri B."/>
            <person name="Billiau K."/>
            <person name="Bonnet E."/>
            <person name="Bothwell J.H."/>
            <person name="Bowler C."/>
            <person name="Boyen C."/>
            <person name="Brownlee C."/>
            <person name="Carrano C.J."/>
            <person name="Charrier B."/>
            <person name="Cho G.Y."/>
            <person name="Coelho S.M."/>
            <person name="Collen J."/>
            <person name="Corre E."/>
            <person name="Da Silva C."/>
            <person name="Delage L."/>
            <person name="Delaroque N."/>
            <person name="Dittami S.M."/>
            <person name="Doulbeau S."/>
            <person name="Elias M."/>
            <person name="Farnham G."/>
            <person name="Gachon C.M."/>
            <person name="Gschloessl B."/>
            <person name="Heesch S."/>
            <person name="Jabbari K."/>
            <person name="Jubin C."/>
            <person name="Kawai H."/>
            <person name="Kimura K."/>
            <person name="Kloareg B."/>
            <person name="Kupper F.C."/>
            <person name="Lang D."/>
            <person name="Le Bail A."/>
            <person name="Leblanc C."/>
            <person name="Lerouge P."/>
            <person name="Lohr M."/>
            <person name="Lopez P.J."/>
            <person name="Martens C."/>
            <person name="Maumus F."/>
            <person name="Michel G."/>
            <person name="Miranda-Saavedra D."/>
            <person name="Morales J."/>
            <person name="Moreau H."/>
            <person name="Motomura T."/>
            <person name="Nagasato C."/>
            <person name="Napoli C.A."/>
            <person name="Nelson D.R."/>
            <person name="Nyvall-Collen P."/>
            <person name="Peters A.F."/>
            <person name="Pommier C."/>
            <person name="Potin P."/>
            <person name="Poulain J."/>
            <person name="Quesneville H."/>
            <person name="Read B."/>
            <person name="Rensing S.A."/>
            <person name="Ritter A."/>
            <person name="Rousvoal S."/>
            <person name="Samanta M."/>
            <person name="Samson G."/>
            <person name="Schroeder D.C."/>
            <person name="Segurens B."/>
            <person name="Strittmatter M."/>
            <person name="Tonon T."/>
            <person name="Tregear J.W."/>
            <person name="Valentin K."/>
            <person name="von Dassow P."/>
            <person name="Yamagishi T."/>
            <person name="Van de Peer Y."/>
            <person name="Wincker P."/>
        </authorList>
    </citation>
    <scope>NUCLEOTIDE SEQUENCE [LARGE SCALE GENOMIC DNA]</scope>
    <source>
        <strain evidence="3">Ec32 / CCAP1310/4</strain>
    </source>
</reference>
<name>D8LSE2_ECTSI</name>
<evidence type="ECO:0000256" key="1">
    <source>
        <dbReference type="SAM" id="MobiDB-lite"/>
    </source>
</evidence>
<evidence type="ECO:0000313" key="2">
    <source>
        <dbReference type="EMBL" id="CBN75199.1"/>
    </source>
</evidence>
<protein>
    <submittedName>
        <fullName evidence="2">Uncharacterized protein</fullName>
    </submittedName>
</protein>
<feature type="compositionally biased region" description="Polar residues" evidence="1">
    <location>
        <begin position="417"/>
        <end position="432"/>
    </location>
</feature>
<dbReference type="Proteomes" id="UP000002630">
    <property type="component" value="Linkage Group LG11"/>
</dbReference>
<dbReference type="EMBL" id="FN649736">
    <property type="protein sequence ID" value="CBN75199.1"/>
    <property type="molecule type" value="Genomic_DNA"/>
</dbReference>
<evidence type="ECO:0000313" key="3">
    <source>
        <dbReference type="Proteomes" id="UP000002630"/>
    </source>
</evidence>
<sequence length="631" mass="67630">MSSETPTVVPASGEEDAVRDDSPPTGVSFWAGAEADNDANADTGTQPTAKKKGSETAVGVTGLVLPFKRARISASPATGLAGLLENELLGEFFGCLGFLSLATESIVRGAMVSVMRASNGLNQRGATTPARPRPATDGAWLVEEDDTEEAPASSVRTEEACWRKAVTTEDAALPRDASTCILWCAIALGALVRGYPLPHVGGNSNAALWWLKQGAEGMSRQCWTPFSIGYVARNPSRYPFESCCRRRNKSATPLPTPVFLVLCSNELYAWPSSIAEQQVQRYVHLATDTLASCSASAALDIARANLAMAFVHNFLGDQVKNHRYVELANSIVSALPPGQVSLGVYDLLKYAGKSWVFEVGLASRKDIDAYWQSVSPIWKLPEKVVEQDICGLVLAVDTRIDQLVLADAPGTPAAEGLQSSSDATAEVSSRPSPLTYGEDDDAEGMMGGFVDAPLPTKEGGLASPHPTDPFLGMKEAMPELLRANGLLSRNLCFLQALNNDIAASAGSFHRSVSALLRYPGLCRYNSLSHNAHTQLWGLANARRREHYEALRAAYNPMRPASLSPAPPFDEWTGMSDICDHPYCRNVAEQMSAAFAHHFVKVQESGPPSVAECDVALTAVLDQSDAEALYPS</sequence>
<accession>D8LSE2</accession>
<feature type="region of interest" description="Disordered" evidence="1">
    <location>
        <begin position="411"/>
        <end position="440"/>
    </location>
</feature>
<dbReference type="EMBL" id="FN648949">
    <property type="protein sequence ID" value="CBN75199.1"/>
    <property type="molecule type" value="Genomic_DNA"/>
</dbReference>
<dbReference type="AlphaFoldDB" id="D8LSE2"/>
<dbReference type="InParanoid" id="D8LSE2"/>
<feature type="region of interest" description="Disordered" evidence="1">
    <location>
        <begin position="1"/>
        <end position="55"/>
    </location>
</feature>
<keyword evidence="3" id="KW-1185">Reference proteome</keyword>
<organism evidence="2 3">
    <name type="scientific">Ectocarpus siliculosus</name>
    <name type="common">Brown alga</name>
    <name type="synonym">Conferva siliculosa</name>
    <dbReference type="NCBI Taxonomy" id="2880"/>
    <lineage>
        <taxon>Eukaryota</taxon>
        <taxon>Sar</taxon>
        <taxon>Stramenopiles</taxon>
        <taxon>Ochrophyta</taxon>
        <taxon>PX clade</taxon>
        <taxon>Phaeophyceae</taxon>
        <taxon>Ectocarpales</taxon>
        <taxon>Ectocarpaceae</taxon>
        <taxon>Ectocarpus</taxon>
    </lineage>
</organism>
<proteinExistence type="predicted"/>
<gene>
    <name evidence="2" type="ORF">Esi_0072_0052</name>
</gene>